<comment type="caution">
    <text evidence="2">The sequence shown here is derived from an EMBL/GenBank/DDBJ whole genome shotgun (WGS) entry which is preliminary data.</text>
</comment>
<dbReference type="EMBL" id="MLJW01000242">
    <property type="protein sequence ID" value="OIQ92030.1"/>
    <property type="molecule type" value="Genomic_DNA"/>
</dbReference>
<dbReference type="AlphaFoldDB" id="A0A1J5R7Q2"/>
<feature type="compositionally biased region" description="Basic residues" evidence="1">
    <location>
        <begin position="150"/>
        <end position="168"/>
    </location>
</feature>
<feature type="compositionally biased region" description="Low complexity" evidence="1">
    <location>
        <begin position="139"/>
        <end position="149"/>
    </location>
</feature>
<feature type="compositionally biased region" description="Basic residues" evidence="1">
    <location>
        <begin position="28"/>
        <end position="40"/>
    </location>
</feature>
<feature type="region of interest" description="Disordered" evidence="1">
    <location>
        <begin position="1"/>
        <end position="98"/>
    </location>
</feature>
<evidence type="ECO:0000313" key="2">
    <source>
        <dbReference type="EMBL" id="OIQ92030.1"/>
    </source>
</evidence>
<evidence type="ECO:0000256" key="1">
    <source>
        <dbReference type="SAM" id="MobiDB-lite"/>
    </source>
</evidence>
<name>A0A1J5R7Q2_9ZZZZ</name>
<feature type="compositionally biased region" description="Polar residues" evidence="1">
    <location>
        <begin position="176"/>
        <end position="186"/>
    </location>
</feature>
<reference evidence="2" key="1">
    <citation type="submission" date="2016-10" db="EMBL/GenBank/DDBJ databases">
        <title>Sequence of Gallionella enrichment culture.</title>
        <authorList>
            <person name="Poehlein A."/>
            <person name="Muehling M."/>
            <person name="Daniel R."/>
        </authorList>
    </citation>
    <scope>NUCLEOTIDE SEQUENCE</scope>
</reference>
<protein>
    <submittedName>
        <fullName evidence="2">Uncharacterized protein</fullName>
    </submittedName>
</protein>
<feature type="compositionally biased region" description="Basic residues" evidence="1">
    <location>
        <begin position="87"/>
        <end position="98"/>
    </location>
</feature>
<proteinExistence type="predicted"/>
<accession>A0A1J5R7Q2</accession>
<gene>
    <name evidence="2" type="ORF">GALL_260220</name>
</gene>
<feature type="region of interest" description="Disordered" evidence="1">
    <location>
        <begin position="122"/>
        <end position="270"/>
    </location>
</feature>
<feature type="compositionally biased region" description="Polar residues" evidence="1">
    <location>
        <begin position="209"/>
        <end position="220"/>
    </location>
</feature>
<organism evidence="2">
    <name type="scientific">mine drainage metagenome</name>
    <dbReference type="NCBI Taxonomy" id="410659"/>
    <lineage>
        <taxon>unclassified sequences</taxon>
        <taxon>metagenomes</taxon>
        <taxon>ecological metagenomes</taxon>
    </lineage>
</organism>
<sequence length="270" mass="29324">MDGCQRAEPTTEATGAFRRCAVSAGSTRARRVRSLRHRRSTLSDRPAGAGVRPSTSSDAFPLLNPRAPARHSSRGVGTPVDQPGFAGRHRGTGHRTRPRWAVSVLDASHSRHFHNRHRSVLQHTTAFSFPPPTAETRQSSSRSRTGAGARRTRRPTASRARSRSRSPPRCRLPTSMSNGVPTSTFVHDTATGGPSPSRRPRRILHAASRTPSVTGHQSRANAPRLGVENTAREPDTRGTRTTRSARTRRQSAADTGPGRYPRGRPSTPGL</sequence>